<dbReference type="RefSeq" id="WP_007620517.1">
    <property type="nucleotide sequence ID" value="NZ_BAEO01000031.1"/>
</dbReference>
<name>K6Y6G3_9ALTE</name>
<dbReference type="GO" id="GO:0005829">
    <property type="term" value="C:cytosol"/>
    <property type="evidence" value="ECO:0007669"/>
    <property type="project" value="TreeGrafter"/>
</dbReference>
<dbReference type="SFLD" id="SFLDS00003">
    <property type="entry name" value="Haloacid_Dehalogenase"/>
    <property type="match status" value="1"/>
</dbReference>
<comment type="caution">
    <text evidence="1">The sequence shown here is derived from an EMBL/GenBank/DDBJ whole genome shotgun (WGS) entry which is preliminary data.</text>
</comment>
<dbReference type="NCBIfam" id="TIGR01549">
    <property type="entry name" value="HAD-SF-IA-v1"/>
    <property type="match status" value="1"/>
</dbReference>
<dbReference type="SFLD" id="SFLDG01135">
    <property type="entry name" value="C1.5.6:_HAD__Beta-PGM__Phospha"/>
    <property type="match status" value="1"/>
</dbReference>
<dbReference type="InterPro" id="IPR036412">
    <property type="entry name" value="HAD-like_sf"/>
</dbReference>
<dbReference type="Proteomes" id="UP000006327">
    <property type="component" value="Unassembled WGS sequence"/>
</dbReference>
<dbReference type="STRING" id="493475.GARC_2600"/>
<dbReference type="eggNOG" id="COG0546">
    <property type="taxonomic scope" value="Bacteria"/>
</dbReference>
<evidence type="ECO:0000313" key="2">
    <source>
        <dbReference type="Proteomes" id="UP000006327"/>
    </source>
</evidence>
<dbReference type="Pfam" id="PF13419">
    <property type="entry name" value="HAD_2"/>
    <property type="match status" value="1"/>
</dbReference>
<dbReference type="InterPro" id="IPR050155">
    <property type="entry name" value="HAD-like_hydrolase_sf"/>
</dbReference>
<gene>
    <name evidence="1" type="primary">gph</name>
    <name evidence="1" type="ORF">GARC_2600</name>
</gene>
<sequence>MKYKAIVFDWDGTLMDSISKIVESMQTSAQQLGFPVPDYDQAKNVIGISLLPALQKLFNIDDEKAAMDLFHTYKEHFKDHATISSPLFNGAIALLEELKQRGYILAVATGKARQGLDHNWHHSNTKHYFSASRTADDAQSKPSPDMLQQILSELNLSADQVLMVGDTSYDMAMAEAINMDRIGVSFGVHSADTLQQHKPLAVIDTLEELLLHV</sequence>
<dbReference type="InterPro" id="IPR023198">
    <property type="entry name" value="PGP-like_dom2"/>
</dbReference>
<dbReference type="SUPFAM" id="SSF56784">
    <property type="entry name" value="HAD-like"/>
    <property type="match status" value="1"/>
</dbReference>
<dbReference type="Gene3D" id="3.40.50.1000">
    <property type="entry name" value="HAD superfamily/HAD-like"/>
    <property type="match status" value="1"/>
</dbReference>
<dbReference type="GO" id="GO:0008967">
    <property type="term" value="F:phosphoglycolate phosphatase activity"/>
    <property type="evidence" value="ECO:0007669"/>
    <property type="project" value="UniProtKB-EC"/>
</dbReference>
<evidence type="ECO:0000313" key="1">
    <source>
        <dbReference type="EMBL" id="GAC19566.1"/>
    </source>
</evidence>
<dbReference type="InterPro" id="IPR006439">
    <property type="entry name" value="HAD-SF_hydro_IA"/>
</dbReference>
<organism evidence="1 2">
    <name type="scientific">Paraglaciecola arctica BSs20135</name>
    <dbReference type="NCBI Taxonomy" id="493475"/>
    <lineage>
        <taxon>Bacteria</taxon>
        <taxon>Pseudomonadati</taxon>
        <taxon>Pseudomonadota</taxon>
        <taxon>Gammaproteobacteria</taxon>
        <taxon>Alteromonadales</taxon>
        <taxon>Alteromonadaceae</taxon>
        <taxon>Paraglaciecola</taxon>
    </lineage>
</organism>
<dbReference type="EC" id="3.1.3.18" evidence="1"/>
<dbReference type="Gene3D" id="1.10.150.240">
    <property type="entry name" value="Putative phosphatase, domain 2"/>
    <property type="match status" value="1"/>
</dbReference>
<proteinExistence type="predicted"/>
<keyword evidence="1" id="KW-0378">Hydrolase</keyword>
<dbReference type="SFLD" id="SFLDG01129">
    <property type="entry name" value="C1.5:_HAD__Beta-PGM__Phosphata"/>
    <property type="match status" value="1"/>
</dbReference>
<dbReference type="OrthoDB" id="9782449at2"/>
<keyword evidence="2" id="KW-1185">Reference proteome</keyword>
<dbReference type="AlphaFoldDB" id="K6Y6G3"/>
<dbReference type="GO" id="GO:0006281">
    <property type="term" value="P:DNA repair"/>
    <property type="evidence" value="ECO:0007669"/>
    <property type="project" value="TreeGrafter"/>
</dbReference>
<accession>K6Y6G3</accession>
<dbReference type="PANTHER" id="PTHR43434">
    <property type="entry name" value="PHOSPHOGLYCOLATE PHOSPHATASE"/>
    <property type="match status" value="1"/>
</dbReference>
<dbReference type="EMBL" id="BAEO01000031">
    <property type="protein sequence ID" value="GAC19566.1"/>
    <property type="molecule type" value="Genomic_DNA"/>
</dbReference>
<reference evidence="1 2" key="1">
    <citation type="journal article" date="2017" name="Antonie Van Leeuwenhoek">
        <title>Rhizobium rhizosphaerae sp. nov., a novel species isolated from rice rhizosphere.</title>
        <authorList>
            <person name="Zhao J.J."/>
            <person name="Zhang J."/>
            <person name="Zhang R.J."/>
            <person name="Zhang C.W."/>
            <person name="Yin H.Q."/>
            <person name="Zhang X.X."/>
        </authorList>
    </citation>
    <scope>NUCLEOTIDE SEQUENCE [LARGE SCALE GENOMIC DNA]</scope>
    <source>
        <strain evidence="1 2">BSs20135</strain>
    </source>
</reference>
<dbReference type="PANTHER" id="PTHR43434:SF24">
    <property type="entry name" value="HYDROLASE-RELATED"/>
    <property type="match status" value="1"/>
</dbReference>
<protein>
    <submittedName>
        <fullName evidence="1">Phosphoglycolate phosphatase</fullName>
        <ecNumber evidence="1">3.1.3.18</ecNumber>
    </submittedName>
</protein>
<dbReference type="InterPro" id="IPR041492">
    <property type="entry name" value="HAD_2"/>
</dbReference>
<dbReference type="InterPro" id="IPR023214">
    <property type="entry name" value="HAD_sf"/>
</dbReference>